<dbReference type="InterPro" id="IPR002797">
    <property type="entry name" value="Polysacc_synth"/>
</dbReference>
<keyword evidence="2" id="KW-1003">Cell membrane</keyword>
<dbReference type="Proteomes" id="UP000596929">
    <property type="component" value="Unassembled WGS sequence"/>
</dbReference>
<feature type="transmembrane region" description="Helical" evidence="6">
    <location>
        <begin position="319"/>
        <end position="339"/>
    </location>
</feature>
<keyword evidence="4 6" id="KW-1133">Transmembrane helix</keyword>
<feature type="transmembrane region" description="Helical" evidence="6">
    <location>
        <begin position="351"/>
        <end position="372"/>
    </location>
</feature>
<evidence type="ECO:0000256" key="6">
    <source>
        <dbReference type="SAM" id="Phobius"/>
    </source>
</evidence>
<dbReference type="InterPro" id="IPR050833">
    <property type="entry name" value="Poly_Biosynth_Transport"/>
</dbReference>
<evidence type="ECO:0000313" key="7">
    <source>
        <dbReference type="EMBL" id="MBC5627892.1"/>
    </source>
</evidence>
<dbReference type="PIRSF" id="PIRSF038958">
    <property type="entry name" value="PG_synth_SpoVB"/>
    <property type="match status" value="1"/>
</dbReference>
<feature type="transmembrane region" description="Helical" evidence="6">
    <location>
        <begin position="9"/>
        <end position="28"/>
    </location>
</feature>
<evidence type="ECO:0000256" key="3">
    <source>
        <dbReference type="ARBA" id="ARBA00022692"/>
    </source>
</evidence>
<comment type="caution">
    <text evidence="7">The sequence shown here is derived from an EMBL/GenBank/DDBJ whole genome shotgun (WGS) entry which is preliminary data.</text>
</comment>
<dbReference type="Pfam" id="PF01943">
    <property type="entry name" value="Polysacc_synt"/>
    <property type="match status" value="1"/>
</dbReference>
<dbReference type="PANTHER" id="PTHR30250:SF21">
    <property type="entry name" value="LIPID II FLIPPASE MURJ"/>
    <property type="match status" value="1"/>
</dbReference>
<feature type="transmembrane region" description="Helical" evidence="6">
    <location>
        <begin position="409"/>
        <end position="428"/>
    </location>
</feature>
<gene>
    <name evidence="7" type="ORF">H8S20_03200</name>
</gene>
<name>A0ABR7D991_9CLOT</name>
<evidence type="ECO:0000313" key="8">
    <source>
        <dbReference type="Proteomes" id="UP000596929"/>
    </source>
</evidence>
<dbReference type="RefSeq" id="WP_032119862.1">
    <property type="nucleotide sequence ID" value="NZ_JACOOO010000004.1"/>
</dbReference>
<feature type="transmembrane region" description="Helical" evidence="6">
    <location>
        <begin position="232"/>
        <end position="256"/>
    </location>
</feature>
<keyword evidence="3 6" id="KW-0812">Transmembrane</keyword>
<comment type="subcellular location">
    <subcellularLocation>
        <location evidence="1">Cell membrane</location>
        <topology evidence="1">Multi-pass membrane protein</topology>
    </subcellularLocation>
</comment>
<accession>A0ABR7D991</accession>
<feature type="transmembrane region" description="Helical" evidence="6">
    <location>
        <begin position="384"/>
        <end position="403"/>
    </location>
</feature>
<proteinExistence type="predicted"/>
<feature type="transmembrane region" description="Helical" evidence="6">
    <location>
        <begin position="276"/>
        <end position="298"/>
    </location>
</feature>
<feature type="transmembrane region" description="Helical" evidence="6">
    <location>
        <begin position="187"/>
        <end position="205"/>
    </location>
</feature>
<organism evidence="7 8">
    <name type="scientific">Clostridium hominis</name>
    <dbReference type="NCBI Taxonomy" id="2763036"/>
    <lineage>
        <taxon>Bacteria</taxon>
        <taxon>Bacillati</taxon>
        <taxon>Bacillota</taxon>
        <taxon>Clostridia</taxon>
        <taxon>Eubacteriales</taxon>
        <taxon>Clostridiaceae</taxon>
        <taxon>Clostridium</taxon>
    </lineage>
</organism>
<keyword evidence="8" id="KW-1185">Reference proteome</keyword>
<feature type="transmembrane region" description="Helical" evidence="6">
    <location>
        <begin position="120"/>
        <end position="139"/>
    </location>
</feature>
<feature type="transmembrane region" description="Helical" evidence="6">
    <location>
        <begin position="40"/>
        <end position="61"/>
    </location>
</feature>
<dbReference type="PANTHER" id="PTHR30250">
    <property type="entry name" value="PST FAMILY PREDICTED COLANIC ACID TRANSPORTER"/>
    <property type="match status" value="1"/>
</dbReference>
<feature type="transmembrane region" description="Helical" evidence="6">
    <location>
        <begin position="92"/>
        <end position="114"/>
    </location>
</feature>
<feature type="transmembrane region" description="Helical" evidence="6">
    <location>
        <begin position="479"/>
        <end position="504"/>
    </location>
</feature>
<evidence type="ECO:0000256" key="1">
    <source>
        <dbReference type="ARBA" id="ARBA00004651"/>
    </source>
</evidence>
<evidence type="ECO:0000256" key="5">
    <source>
        <dbReference type="ARBA" id="ARBA00023136"/>
    </source>
</evidence>
<feature type="transmembrane region" description="Helical" evidence="6">
    <location>
        <begin position="160"/>
        <end position="181"/>
    </location>
</feature>
<keyword evidence="5 6" id="KW-0472">Membrane</keyword>
<dbReference type="InterPro" id="IPR024923">
    <property type="entry name" value="PG_synth_SpoVB"/>
</dbReference>
<evidence type="ECO:0000256" key="4">
    <source>
        <dbReference type="ARBA" id="ARBA00022989"/>
    </source>
</evidence>
<evidence type="ECO:0000256" key="2">
    <source>
        <dbReference type="ARBA" id="ARBA00022475"/>
    </source>
</evidence>
<dbReference type="EMBL" id="JACOOO010000004">
    <property type="protein sequence ID" value="MBC5627892.1"/>
    <property type="molecule type" value="Genomic_DNA"/>
</dbReference>
<protein>
    <submittedName>
        <fullName evidence="7">Oligosaccharide flippase family protein</fullName>
    </submittedName>
</protein>
<sequence length="535" mass="59581">MQENSIGRGVIILAISSIILKLLSALYMPVLSHILTDDGIAIYTVGYDVFIFIFALTSLGIQPAITKLVSEERTIGLDKDVFNVLFISKKFLLIYGGIASVVFAILAKPLSILFNSNDSIKVFVFLSPAILLASILAAYRGFFQGYNDMITLSISNIIEQLFNVIFSLFFAFQLVNISISWGSTGGTIGTTLGAIGAITYIKYILNKKYQSKLISINTSEDKYKRKSHNNKILKRLFISAVPFILIAAIQNISAIIDVFTVRTFIETDINIRTATLKYYTTIINVPLVIITSLGIGIFPKIIKGYLEKNKKELVIQTSYCYKLTYIITIPSVCGLMILGKDIFKLVFNRDFGYEILLFGAVALIFMALSTIQNIVLQGMNKFKFIIKLGFISLIIKTLINIIFIRINNINVIGAVIGSIVSLAIITACNHISLQEYFDIKIPIINQSKIPLIASIIMSIVLLILRYILIAGFISDNYTRINICIVTFGLIVIGGIIYFLSLLLLGGISKYELDTISPVIYRRLPLKLQNRIVKTI</sequence>
<reference evidence="7 8" key="1">
    <citation type="submission" date="2020-08" db="EMBL/GenBank/DDBJ databases">
        <title>Genome public.</title>
        <authorList>
            <person name="Liu C."/>
            <person name="Sun Q."/>
        </authorList>
    </citation>
    <scope>NUCLEOTIDE SEQUENCE [LARGE SCALE GENOMIC DNA]</scope>
    <source>
        <strain evidence="7 8">NSJ-6</strain>
    </source>
</reference>
<feature type="transmembrane region" description="Helical" evidence="6">
    <location>
        <begin position="449"/>
        <end position="473"/>
    </location>
</feature>